<feature type="compositionally biased region" description="Polar residues" evidence="1">
    <location>
        <begin position="130"/>
        <end position="146"/>
    </location>
</feature>
<evidence type="ECO:0000256" key="2">
    <source>
        <dbReference type="SAM" id="SignalP"/>
    </source>
</evidence>
<protein>
    <recommendedName>
        <fullName evidence="5">Period circadian protein</fullName>
    </recommendedName>
</protein>
<dbReference type="Proteomes" id="UP000807469">
    <property type="component" value="Unassembled WGS sequence"/>
</dbReference>
<organism evidence="3 4">
    <name type="scientific">Pholiota conissans</name>
    <dbReference type="NCBI Taxonomy" id="109636"/>
    <lineage>
        <taxon>Eukaryota</taxon>
        <taxon>Fungi</taxon>
        <taxon>Dikarya</taxon>
        <taxon>Basidiomycota</taxon>
        <taxon>Agaricomycotina</taxon>
        <taxon>Agaricomycetes</taxon>
        <taxon>Agaricomycetidae</taxon>
        <taxon>Agaricales</taxon>
        <taxon>Agaricineae</taxon>
        <taxon>Strophariaceae</taxon>
        <taxon>Pholiota</taxon>
    </lineage>
</organism>
<gene>
    <name evidence="3" type="ORF">BDN70DRAFT_890887</name>
</gene>
<feature type="region of interest" description="Disordered" evidence="1">
    <location>
        <begin position="96"/>
        <end position="201"/>
    </location>
</feature>
<dbReference type="EMBL" id="MU155142">
    <property type="protein sequence ID" value="KAF9484607.1"/>
    <property type="molecule type" value="Genomic_DNA"/>
</dbReference>
<evidence type="ECO:0000313" key="3">
    <source>
        <dbReference type="EMBL" id="KAF9484607.1"/>
    </source>
</evidence>
<sequence length="222" mass="21390">MHSLRIFYLAALLVSSTRASFVDLVGRQLPTGSSSDTTDANTVLEQLSSSNDHSRAVPAANQTQVANDLAEIISGFNQACGPLGIPTLTVADGTPTNTAIGADPSGTDDGNTFSTPAAGGGGSSAVFGSPTGSFNTGIGSGPSITVTGGGGSAQTGLGGLGGGSSSNGNIGGSSSNTGSSSSSSTSSGQSPQGNGQKGNGAEKTSLSILVLGLAGIMNIMFL</sequence>
<dbReference type="AlphaFoldDB" id="A0A9P5ZBW8"/>
<accession>A0A9P5ZBW8</accession>
<evidence type="ECO:0008006" key="5">
    <source>
        <dbReference type="Google" id="ProtNLM"/>
    </source>
</evidence>
<feature type="chain" id="PRO_5040462707" description="Period circadian protein" evidence="2">
    <location>
        <begin position="20"/>
        <end position="222"/>
    </location>
</feature>
<comment type="caution">
    <text evidence="3">The sequence shown here is derived from an EMBL/GenBank/DDBJ whole genome shotgun (WGS) entry which is preliminary data.</text>
</comment>
<feature type="signal peptide" evidence="2">
    <location>
        <begin position="1"/>
        <end position="19"/>
    </location>
</feature>
<feature type="compositionally biased region" description="Gly residues" evidence="1">
    <location>
        <begin position="147"/>
        <end position="171"/>
    </location>
</feature>
<keyword evidence="2" id="KW-0732">Signal</keyword>
<reference evidence="3" key="1">
    <citation type="submission" date="2020-11" db="EMBL/GenBank/DDBJ databases">
        <authorList>
            <consortium name="DOE Joint Genome Institute"/>
            <person name="Ahrendt S."/>
            <person name="Riley R."/>
            <person name="Andreopoulos W."/>
            <person name="Labutti K."/>
            <person name="Pangilinan J."/>
            <person name="Ruiz-Duenas F.J."/>
            <person name="Barrasa J.M."/>
            <person name="Sanchez-Garcia M."/>
            <person name="Camarero S."/>
            <person name="Miyauchi S."/>
            <person name="Serrano A."/>
            <person name="Linde D."/>
            <person name="Babiker R."/>
            <person name="Drula E."/>
            <person name="Ayuso-Fernandez I."/>
            <person name="Pacheco R."/>
            <person name="Padilla G."/>
            <person name="Ferreira P."/>
            <person name="Barriuso J."/>
            <person name="Kellner H."/>
            <person name="Castanera R."/>
            <person name="Alfaro M."/>
            <person name="Ramirez L."/>
            <person name="Pisabarro A.G."/>
            <person name="Kuo A."/>
            <person name="Tritt A."/>
            <person name="Lipzen A."/>
            <person name="He G."/>
            <person name="Yan M."/>
            <person name="Ng V."/>
            <person name="Cullen D."/>
            <person name="Martin F."/>
            <person name="Rosso M.-N."/>
            <person name="Henrissat B."/>
            <person name="Hibbett D."/>
            <person name="Martinez A.T."/>
            <person name="Grigoriev I.V."/>
        </authorList>
    </citation>
    <scope>NUCLEOTIDE SEQUENCE</scope>
    <source>
        <strain evidence="3">CIRM-BRFM 674</strain>
    </source>
</reference>
<evidence type="ECO:0000313" key="4">
    <source>
        <dbReference type="Proteomes" id="UP000807469"/>
    </source>
</evidence>
<evidence type="ECO:0000256" key="1">
    <source>
        <dbReference type="SAM" id="MobiDB-lite"/>
    </source>
</evidence>
<keyword evidence="4" id="KW-1185">Reference proteome</keyword>
<proteinExistence type="predicted"/>
<feature type="compositionally biased region" description="Low complexity" evidence="1">
    <location>
        <begin position="172"/>
        <end position="194"/>
    </location>
</feature>
<name>A0A9P5ZBW8_9AGAR</name>